<dbReference type="HOGENOM" id="CLU_2854182_0_0_1"/>
<name>A0A061FSI2_THECC</name>
<reference evidence="1 2" key="1">
    <citation type="journal article" date="2013" name="Genome Biol.">
        <title>The genome sequence of the most widely cultivated cacao type and its use to identify candidate genes regulating pod color.</title>
        <authorList>
            <person name="Motamayor J.C."/>
            <person name="Mockaitis K."/>
            <person name="Schmutz J."/>
            <person name="Haiminen N."/>
            <person name="Iii D.L."/>
            <person name="Cornejo O."/>
            <person name="Findley S.D."/>
            <person name="Zheng P."/>
            <person name="Utro F."/>
            <person name="Royaert S."/>
            <person name="Saski C."/>
            <person name="Jenkins J."/>
            <person name="Podicheti R."/>
            <person name="Zhao M."/>
            <person name="Scheffler B.E."/>
            <person name="Stack J.C."/>
            <person name="Feltus F.A."/>
            <person name="Mustiga G.M."/>
            <person name="Amores F."/>
            <person name="Phillips W."/>
            <person name="Marelli J.P."/>
            <person name="May G.D."/>
            <person name="Shapiro H."/>
            <person name="Ma J."/>
            <person name="Bustamante C.D."/>
            <person name="Schnell R.J."/>
            <person name="Main D."/>
            <person name="Gilbert D."/>
            <person name="Parida L."/>
            <person name="Kuhn D.N."/>
        </authorList>
    </citation>
    <scope>NUCLEOTIDE SEQUENCE [LARGE SCALE GENOMIC DNA]</scope>
    <source>
        <strain evidence="2">cv. Matina 1-6</strain>
    </source>
</reference>
<gene>
    <name evidence="1" type="ORF">TCM_045239</name>
</gene>
<proteinExistence type="predicted"/>
<dbReference type="InParanoid" id="A0A061FSI2"/>
<keyword evidence="2" id="KW-1185">Reference proteome</keyword>
<dbReference type="AlphaFoldDB" id="A0A061FSI2"/>
<dbReference type="Proteomes" id="UP000026915">
    <property type="component" value="Chromosome 10"/>
</dbReference>
<organism evidence="1 2">
    <name type="scientific">Theobroma cacao</name>
    <name type="common">Cacao</name>
    <name type="synonym">Cocoa</name>
    <dbReference type="NCBI Taxonomy" id="3641"/>
    <lineage>
        <taxon>Eukaryota</taxon>
        <taxon>Viridiplantae</taxon>
        <taxon>Streptophyta</taxon>
        <taxon>Embryophyta</taxon>
        <taxon>Tracheophyta</taxon>
        <taxon>Spermatophyta</taxon>
        <taxon>Magnoliopsida</taxon>
        <taxon>eudicotyledons</taxon>
        <taxon>Gunneridae</taxon>
        <taxon>Pentapetalae</taxon>
        <taxon>rosids</taxon>
        <taxon>malvids</taxon>
        <taxon>Malvales</taxon>
        <taxon>Malvaceae</taxon>
        <taxon>Byttnerioideae</taxon>
        <taxon>Theobroma</taxon>
    </lineage>
</organism>
<dbReference type="Gramene" id="EOY19858">
    <property type="protein sequence ID" value="EOY19858"/>
    <property type="gene ID" value="TCM_045239"/>
</dbReference>
<protein>
    <submittedName>
        <fullName evidence="1">Uncharacterized protein</fullName>
    </submittedName>
</protein>
<evidence type="ECO:0000313" key="2">
    <source>
        <dbReference type="Proteomes" id="UP000026915"/>
    </source>
</evidence>
<sequence length="65" mass="7180">MGFSSFTLGKEIRVDLVAPLPEELVRAITSMISSSFISKSSAVSFGFKQQSLYKNLLELNVTPLR</sequence>
<evidence type="ECO:0000313" key="1">
    <source>
        <dbReference type="EMBL" id="EOY19858.1"/>
    </source>
</evidence>
<accession>A0A061FSI2</accession>
<dbReference type="EMBL" id="CM001888">
    <property type="protein sequence ID" value="EOY19858.1"/>
    <property type="molecule type" value="Genomic_DNA"/>
</dbReference>